<name>A0A4R6WQ04_9PROT</name>
<evidence type="ECO:0000313" key="2">
    <source>
        <dbReference type="EMBL" id="TDQ83284.1"/>
    </source>
</evidence>
<keyword evidence="1" id="KW-0472">Membrane</keyword>
<keyword evidence="3" id="KW-1185">Reference proteome</keyword>
<dbReference type="OrthoDB" id="9809543at2"/>
<reference evidence="2 3" key="1">
    <citation type="submission" date="2019-03" db="EMBL/GenBank/DDBJ databases">
        <title>Genomic Encyclopedia of Type Strains, Phase III (KMG-III): the genomes of soil and plant-associated and newly described type strains.</title>
        <authorList>
            <person name="Whitman W."/>
        </authorList>
    </citation>
    <scope>NUCLEOTIDE SEQUENCE [LARGE SCALE GENOMIC DNA]</scope>
    <source>
        <strain evidence="2 3">CGMCC 1.7660</strain>
    </source>
</reference>
<feature type="transmembrane region" description="Helical" evidence="1">
    <location>
        <begin position="144"/>
        <end position="168"/>
    </location>
</feature>
<feature type="transmembrane region" description="Helical" evidence="1">
    <location>
        <begin position="98"/>
        <end position="118"/>
    </location>
</feature>
<organism evidence="2 3">
    <name type="scientific">Dongia mobilis</name>
    <dbReference type="NCBI Taxonomy" id="578943"/>
    <lineage>
        <taxon>Bacteria</taxon>
        <taxon>Pseudomonadati</taxon>
        <taxon>Pseudomonadota</taxon>
        <taxon>Alphaproteobacteria</taxon>
        <taxon>Rhodospirillales</taxon>
        <taxon>Dongiaceae</taxon>
        <taxon>Dongia</taxon>
    </lineage>
</organism>
<gene>
    <name evidence="2" type="ORF">A8950_1570</name>
</gene>
<protein>
    <submittedName>
        <fullName evidence="2">Putative membrane protein</fullName>
    </submittedName>
</protein>
<dbReference type="EMBL" id="SNYW01000007">
    <property type="protein sequence ID" value="TDQ83284.1"/>
    <property type="molecule type" value="Genomic_DNA"/>
</dbReference>
<dbReference type="InterPro" id="IPR018692">
    <property type="entry name" value="DUF2189"/>
</dbReference>
<keyword evidence="1" id="KW-0812">Transmembrane</keyword>
<accession>A0A4R6WQ04</accession>
<dbReference type="AlphaFoldDB" id="A0A4R6WQ04"/>
<feature type="transmembrane region" description="Helical" evidence="1">
    <location>
        <begin position="204"/>
        <end position="224"/>
    </location>
</feature>
<feature type="transmembrane region" description="Helical" evidence="1">
    <location>
        <begin position="180"/>
        <end position="198"/>
    </location>
</feature>
<dbReference type="Pfam" id="PF09955">
    <property type="entry name" value="DUF2189"/>
    <property type="match status" value="1"/>
</dbReference>
<sequence>MATTIRNPIEWGWDQCKHAVAALDAVGRTWEHAEARERDIPGALPVRRIEIASFRDIFARAAADFGAYRTDVIFLCVIYPLIGIVVARFLFGYQLMAMLFPLASGFALVGPFAAIGLYEMSRLREKGDAVTWVNALAVLKAPNLGAIIGLGLILVALFLVWIATAYGIQTATLGAEPPRAVGAFLAAVFTTPAGWAMIGIGIGAGFLFALFAMAISVFSFPLLLDRDIGLGTAIRTSVRAVAANPLPMAVWGLIVAVGLMLGSLPLFIGLIVVIPLLGHATWHLYRAVLGAS</sequence>
<dbReference type="Proteomes" id="UP000295783">
    <property type="component" value="Unassembled WGS sequence"/>
</dbReference>
<evidence type="ECO:0000256" key="1">
    <source>
        <dbReference type="SAM" id="Phobius"/>
    </source>
</evidence>
<dbReference type="RefSeq" id="WP_133613051.1">
    <property type="nucleotide sequence ID" value="NZ_SNYW01000007.1"/>
</dbReference>
<proteinExistence type="predicted"/>
<evidence type="ECO:0000313" key="3">
    <source>
        <dbReference type="Proteomes" id="UP000295783"/>
    </source>
</evidence>
<keyword evidence="1" id="KW-1133">Transmembrane helix</keyword>
<feature type="transmembrane region" description="Helical" evidence="1">
    <location>
        <begin position="72"/>
        <end position="91"/>
    </location>
</feature>
<comment type="caution">
    <text evidence="2">The sequence shown here is derived from an EMBL/GenBank/DDBJ whole genome shotgun (WGS) entry which is preliminary data.</text>
</comment>